<keyword evidence="3" id="KW-1185">Reference proteome</keyword>
<dbReference type="PROSITE" id="PS51462">
    <property type="entry name" value="NUDIX"/>
    <property type="match status" value="1"/>
</dbReference>
<feature type="domain" description="Nudix hydrolase" evidence="1">
    <location>
        <begin position="45"/>
        <end position="180"/>
    </location>
</feature>
<keyword evidence="2" id="KW-0378">Hydrolase</keyword>
<evidence type="ECO:0000313" key="2">
    <source>
        <dbReference type="EMBL" id="KOG89286.1"/>
    </source>
</evidence>
<gene>
    <name evidence="2" type="ORF">ADK38_15120</name>
</gene>
<dbReference type="EMBL" id="LGUT01001267">
    <property type="protein sequence ID" value="KOG89286.1"/>
    <property type="molecule type" value="Genomic_DNA"/>
</dbReference>
<proteinExistence type="predicted"/>
<accession>A0ABR5J7G1</accession>
<evidence type="ECO:0000259" key="1">
    <source>
        <dbReference type="PROSITE" id="PS51462"/>
    </source>
</evidence>
<reference evidence="2 3" key="1">
    <citation type="submission" date="2015-07" db="EMBL/GenBank/DDBJ databases">
        <authorList>
            <person name="Ju K.-S."/>
            <person name="Doroghazi J.R."/>
            <person name="Metcalf W.W."/>
        </authorList>
    </citation>
    <scope>NUCLEOTIDE SEQUENCE [LARGE SCALE GENOMIC DNA]</scope>
    <source>
        <strain evidence="2 3">NRRL B-3589</strain>
    </source>
</reference>
<name>A0ABR5J7G1_9ACTN</name>
<dbReference type="CDD" id="cd03674">
    <property type="entry name" value="NUDIX_Hydrolase"/>
    <property type="match status" value="1"/>
</dbReference>
<dbReference type="GO" id="GO:0016787">
    <property type="term" value="F:hydrolase activity"/>
    <property type="evidence" value="ECO:0007669"/>
    <property type="project" value="UniProtKB-KW"/>
</dbReference>
<dbReference type="RefSeq" id="WP_037965214.1">
    <property type="nucleotide sequence ID" value="NZ_JBIRHZ010000013.1"/>
</dbReference>
<dbReference type="Proteomes" id="UP000037020">
    <property type="component" value="Unassembled WGS sequence"/>
</dbReference>
<comment type="caution">
    <text evidence="2">The sequence shown here is derived from an EMBL/GenBank/DDBJ whole genome shotgun (WGS) entry which is preliminary data.</text>
</comment>
<sequence length="185" mass="20287">MFAAQQSAADRLARLTPHDDAERADVERIRSLIETAEDPWSRSLPLHITASAFIVHPGSGRVLLRWHKRHESWLLVGGHGDPGESDPLAIAVREGQEETGLSDLAPWPDAEIVHAAVVPVPASSREPAHDHADLRFVLATGHPDAVRPEHSDAPLRWLTPHEAHAAIDEANVRETLSRVEKLFAG</sequence>
<dbReference type="Gene3D" id="3.90.79.10">
    <property type="entry name" value="Nucleoside Triphosphate Pyrophosphohydrolase"/>
    <property type="match status" value="1"/>
</dbReference>
<organism evidence="2 3">
    <name type="scientific">Streptomyces varsoviensis</name>
    <dbReference type="NCBI Taxonomy" id="67373"/>
    <lineage>
        <taxon>Bacteria</taxon>
        <taxon>Bacillati</taxon>
        <taxon>Actinomycetota</taxon>
        <taxon>Actinomycetes</taxon>
        <taxon>Kitasatosporales</taxon>
        <taxon>Streptomycetaceae</taxon>
        <taxon>Streptomyces</taxon>
    </lineage>
</organism>
<dbReference type="InterPro" id="IPR000086">
    <property type="entry name" value="NUDIX_hydrolase_dom"/>
</dbReference>
<evidence type="ECO:0000313" key="3">
    <source>
        <dbReference type="Proteomes" id="UP000037020"/>
    </source>
</evidence>
<dbReference type="Pfam" id="PF00293">
    <property type="entry name" value="NUDIX"/>
    <property type="match status" value="1"/>
</dbReference>
<protein>
    <submittedName>
        <fullName evidence="2">NUDIX hydrolase</fullName>
    </submittedName>
</protein>
<dbReference type="SUPFAM" id="SSF55811">
    <property type="entry name" value="Nudix"/>
    <property type="match status" value="1"/>
</dbReference>
<dbReference type="InterPro" id="IPR015797">
    <property type="entry name" value="NUDIX_hydrolase-like_dom_sf"/>
</dbReference>